<accession>A0AAW4PGP1</accession>
<dbReference type="AlphaFoldDB" id="A0AAW4PGP1"/>
<dbReference type="RefSeq" id="WP_220581660.1">
    <property type="nucleotide sequence ID" value="NZ_RKLT01000014.1"/>
</dbReference>
<gene>
    <name evidence="2" type="ORF">EGH23_19505</name>
</gene>
<protein>
    <submittedName>
        <fullName evidence="2">GIY-YIG nuclease family protein</fullName>
    </submittedName>
</protein>
<sequence length="264" mass="29340">MELMNEAGVYDPDWADLEWSPWLQLDADGDELSTLSTDAGLYRVRHDAYEGLIYIGETGRSLRGRIRSLIRNVFETEMPYSDPHTASPSLWAIVDQHGPGFEISGATPPAATDKQQRKAIEDALIALHRRETRTNLIGNFGRMPPGYSKSKQRSAGIRGNRTDANQRSFQDGIDPLTWENPDGLTDADWMGLSWSTPTRLSELDSTVPAEVASIDSGIPMLCHHSNTLVNQSRLAIACVVTNAIVTRTSLYPTRLRKPSLRNFS</sequence>
<comment type="caution">
    <text evidence="2">The sequence shown here is derived from an EMBL/GenBank/DDBJ whole genome shotgun (WGS) entry which is preliminary data.</text>
</comment>
<reference evidence="2 3" key="1">
    <citation type="submission" date="2021-06" db="EMBL/GenBank/DDBJ databases">
        <title>Halomicroarcula sp. a new haloarchaeum isolated from saline soil.</title>
        <authorList>
            <person name="Duran-Viseras A."/>
            <person name="Sanchez-Porro C."/>
            <person name="Ventosa A."/>
        </authorList>
    </citation>
    <scope>NUCLEOTIDE SEQUENCE [LARGE SCALE GENOMIC DNA]</scope>
    <source>
        <strain evidence="2 3">F27</strain>
    </source>
</reference>
<name>A0AAW4PGP1_9EURY</name>
<feature type="region of interest" description="Disordered" evidence="1">
    <location>
        <begin position="138"/>
        <end position="174"/>
    </location>
</feature>
<proteinExistence type="predicted"/>
<dbReference type="EMBL" id="RKLT01000014">
    <property type="protein sequence ID" value="MBX0297068.1"/>
    <property type="molecule type" value="Genomic_DNA"/>
</dbReference>
<keyword evidence="3" id="KW-1185">Reference proteome</keyword>
<evidence type="ECO:0000313" key="2">
    <source>
        <dbReference type="EMBL" id="MBX0297068.1"/>
    </source>
</evidence>
<evidence type="ECO:0000313" key="3">
    <source>
        <dbReference type="Proteomes" id="UP001430455"/>
    </source>
</evidence>
<dbReference type="Proteomes" id="UP001430455">
    <property type="component" value="Unassembled WGS sequence"/>
</dbReference>
<organism evidence="2 3">
    <name type="scientific">Haloarcula nitratireducens</name>
    <dbReference type="NCBI Taxonomy" id="2487749"/>
    <lineage>
        <taxon>Archaea</taxon>
        <taxon>Methanobacteriati</taxon>
        <taxon>Methanobacteriota</taxon>
        <taxon>Stenosarchaea group</taxon>
        <taxon>Halobacteria</taxon>
        <taxon>Halobacteriales</taxon>
        <taxon>Haloarculaceae</taxon>
        <taxon>Haloarcula</taxon>
    </lineage>
</organism>
<evidence type="ECO:0000256" key="1">
    <source>
        <dbReference type="SAM" id="MobiDB-lite"/>
    </source>
</evidence>